<name>A0A6V2XR21_EMIHU</name>
<evidence type="ECO:0000256" key="5">
    <source>
        <dbReference type="SAM" id="Phobius"/>
    </source>
</evidence>
<feature type="transmembrane region" description="Helical" evidence="5">
    <location>
        <begin position="118"/>
        <end position="138"/>
    </location>
</feature>
<evidence type="ECO:0000256" key="4">
    <source>
        <dbReference type="ARBA" id="ARBA00023136"/>
    </source>
</evidence>
<protein>
    <recommendedName>
        <fullName evidence="6">Amino acid transporter transmembrane domain-containing protein</fullName>
    </recommendedName>
</protein>
<evidence type="ECO:0000256" key="3">
    <source>
        <dbReference type="ARBA" id="ARBA00022989"/>
    </source>
</evidence>
<comment type="subcellular location">
    <subcellularLocation>
        <location evidence="1">Membrane</location>
        <topology evidence="1">Multi-pass membrane protein</topology>
    </subcellularLocation>
</comment>
<evidence type="ECO:0000259" key="6">
    <source>
        <dbReference type="Pfam" id="PF01490"/>
    </source>
</evidence>
<dbReference type="PANTHER" id="PTHR22950">
    <property type="entry name" value="AMINO ACID TRANSPORTER"/>
    <property type="match status" value="1"/>
</dbReference>
<organism evidence="7">
    <name type="scientific">Emiliania huxleyi</name>
    <name type="common">Coccolithophore</name>
    <name type="synonym">Pontosphaera huxleyi</name>
    <dbReference type="NCBI Taxonomy" id="2903"/>
    <lineage>
        <taxon>Eukaryota</taxon>
        <taxon>Haptista</taxon>
        <taxon>Haptophyta</taxon>
        <taxon>Prymnesiophyceae</taxon>
        <taxon>Isochrysidales</taxon>
        <taxon>Noelaerhabdaceae</taxon>
        <taxon>Emiliania</taxon>
    </lineage>
</organism>
<keyword evidence="3 5" id="KW-1133">Transmembrane helix</keyword>
<dbReference type="PANTHER" id="PTHR22950:SF702">
    <property type="entry name" value="AMINO ACID TRANSPORTER PROTEIN"/>
    <property type="match status" value="1"/>
</dbReference>
<dbReference type="GO" id="GO:0016020">
    <property type="term" value="C:membrane"/>
    <property type="evidence" value="ECO:0007669"/>
    <property type="project" value="UniProtKB-SubCell"/>
</dbReference>
<dbReference type="Pfam" id="PF01490">
    <property type="entry name" value="Aa_trans"/>
    <property type="match status" value="1"/>
</dbReference>
<feature type="transmembrane region" description="Helical" evidence="5">
    <location>
        <begin position="20"/>
        <end position="39"/>
    </location>
</feature>
<evidence type="ECO:0000256" key="1">
    <source>
        <dbReference type="ARBA" id="ARBA00004141"/>
    </source>
</evidence>
<feature type="transmembrane region" description="Helical" evidence="5">
    <location>
        <begin position="144"/>
        <end position="165"/>
    </location>
</feature>
<keyword evidence="4 5" id="KW-0472">Membrane</keyword>
<reference evidence="7" key="1">
    <citation type="submission" date="2021-01" db="EMBL/GenBank/DDBJ databases">
        <authorList>
            <person name="Corre E."/>
            <person name="Pelletier E."/>
            <person name="Niang G."/>
            <person name="Scheremetjew M."/>
            <person name="Finn R."/>
            <person name="Kale V."/>
            <person name="Holt S."/>
            <person name="Cochrane G."/>
            <person name="Meng A."/>
            <person name="Brown T."/>
            <person name="Cohen L."/>
        </authorList>
    </citation>
    <scope>NUCLEOTIDE SEQUENCE</scope>
    <source>
        <strain evidence="7">379</strain>
    </source>
</reference>
<proteinExistence type="predicted"/>
<dbReference type="GO" id="GO:0015179">
    <property type="term" value="F:L-amino acid transmembrane transporter activity"/>
    <property type="evidence" value="ECO:0007669"/>
    <property type="project" value="TreeGrafter"/>
</dbReference>
<dbReference type="EMBL" id="HBIR01055294">
    <property type="protein sequence ID" value="CAE0592105.1"/>
    <property type="molecule type" value="Transcribed_RNA"/>
</dbReference>
<feature type="transmembrane region" description="Helical" evidence="5">
    <location>
        <begin position="59"/>
        <end position="78"/>
    </location>
</feature>
<dbReference type="InterPro" id="IPR013057">
    <property type="entry name" value="AA_transpt_TM"/>
</dbReference>
<feature type="transmembrane region" description="Helical" evidence="5">
    <location>
        <begin position="177"/>
        <end position="199"/>
    </location>
</feature>
<dbReference type="AlphaFoldDB" id="A0A6V2XR21"/>
<sequence length="235" mass="25633">MFAELQPPNPATMRHISRRAVLLCLGCYALIGTAGYVNFPHKRESNVLSNYELDEPHSRMMAPSFGAIALTVLMAYPLNVFPCRYTLDVILSRSAANWSSSPSSAGFGPTPIPPRRRALLTLLITGASLLIALFVPGINIVFQLMGGTASAFVCFILPAAFAWHYDLPEVRSRAGKLACASLFLVGCAVSVLSTTVTLAEMASTRPPPPAPPSRLHHHLFDDRHDSHHHYDSYYG</sequence>
<gene>
    <name evidence="7" type="ORF">EHUX00137_LOCUS43055</name>
</gene>
<evidence type="ECO:0000313" key="7">
    <source>
        <dbReference type="EMBL" id="CAE0592105.1"/>
    </source>
</evidence>
<feature type="domain" description="Amino acid transporter transmembrane" evidence="6">
    <location>
        <begin position="6"/>
        <end position="195"/>
    </location>
</feature>
<evidence type="ECO:0000256" key="2">
    <source>
        <dbReference type="ARBA" id="ARBA00022692"/>
    </source>
</evidence>
<accession>A0A6V2XR21</accession>
<keyword evidence="2 5" id="KW-0812">Transmembrane</keyword>